<name>A0A6G1FYV9_9PEZI</name>
<sequence length="673" mass="76808">MAQRLRKRQRVSYTEPSDDDDVVDAYLATPMANSTSSGRLQPSSRNLETPTRPLTRSRTETALTGHGTKLEKENFDAETSFRPEKSHLSKKRKRKSPSIAIRTRPASIKQGVSRIHSSKPKKSKRMELDQLKPPQDKGNSNMTGFQLAEFPYEIRVEIFKLAAYPLIDKKTLRATDGVKWLINMATMCKSFKEPALTALYEDPPISGSRAKPHLLADLLVKDPNETAVDYRAKIRYLHLDAKQHLILSAPGRGRFQLPSLTGPLTNLTGLHVDYLRTMVNTTGLGVVLERWVQPALDELKSTLKEFTLDIDLINRAGFFNFMLWAEGARALGSLEELVIHNANAHVLLRRDPETEPPERQVHVEILRDFIRQQPKLKSLRFVDSALIWYPNSVHHDINGKLLTQYEKNLTSVEFSSCTDLSTPHLNQFLMDNGRTLESLELYHNKELGLGFIQGLDRYCPKLKKFSIDLFEYRGDHMIGSPDWIDSSGLDWTVAFPPAIRSIAMVNLKGVTTISAINLFQSFLDRRSQMPNLRELVLHMNCTELTPRERAQFKRDWVENKMRHSFLSRAEPRQELRSVAGFYAWKEQQFLRGPLEEMGEMLSKRKLRPMTAVNGQPAAANDDQAEGTCTRVDITVHGLRPARHQYTERDFLSEGEDDDGDWNGQDIDDDGYAW</sequence>
<evidence type="ECO:0000313" key="2">
    <source>
        <dbReference type="EMBL" id="KAF1810973.1"/>
    </source>
</evidence>
<proteinExistence type="predicted"/>
<dbReference type="OrthoDB" id="5395390at2759"/>
<feature type="region of interest" description="Disordered" evidence="1">
    <location>
        <begin position="646"/>
        <end position="673"/>
    </location>
</feature>
<dbReference type="Gene3D" id="3.80.10.10">
    <property type="entry name" value="Ribonuclease Inhibitor"/>
    <property type="match status" value="1"/>
</dbReference>
<feature type="compositionally biased region" description="Acidic residues" evidence="1">
    <location>
        <begin position="652"/>
        <end position="673"/>
    </location>
</feature>
<evidence type="ECO:0000256" key="1">
    <source>
        <dbReference type="SAM" id="MobiDB-lite"/>
    </source>
</evidence>
<accession>A0A6G1FYV9</accession>
<reference evidence="4" key="3">
    <citation type="submission" date="2025-04" db="UniProtKB">
        <authorList>
            <consortium name="RefSeq"/>
        </authorList>
    </citation>
    <scope>IDENTIFICATION</scope>
    <source>
        <strain evidence="4">CBS 781.70</strain>
    </source>
</reference>
<feature type="compositionally biased region" description="Polar residues" evidence="1">
    <location>
        <begin position="31"/>
        <end position="62"/>
    </location>
</feature>
<feature type="compositionally biased region" description="Basic and acidic residues" evidence="1">
    <location>
        <begin position="68"/>
        <end position="87"/>
    </location>
</feature>
<dbReference type="Proteomes" id="UP000504638">
    <property type="component" value="Unplaced"/>
</dbReference>
<keyword evidence="3" id="KW-1185">Reference proteome</keyword>
<dbReference type="EMBL" id="ML975163">
    <property type="protein sequence ID" value="KAF1810973.1"/>
    <property type="molecule type" value="Genomic_DNA"/>
</dbReference>
<protein>
    <submittedName>
        <fullName evidence="2 4">Uncharacterized protein</fullName>
    </submittedName>
</protein>
<organism evidence="2">
    <name type="scientific">Eremomyces bilateralis CBS 781.70</name>
    <dbReference type="NCBI Taxonomy" id="1392243"/>
    <lineage>
        <taxon>Eukaryota</taxon>
        <taxon>Fungi</taxon>
        <taxon>Dikarya</taxon>
        <taxon>Ascomycota</taxon>
        <taxon>Pezizomycotina</taxon>
        <taxon>Dothideomycetes</taxon>
        <taxon>Dothideomycetes incertae sedis</taxon>
        <taxon>Eremomycetales</taxon>
        <taxon>Eremomycetaceae</taxon>
        <taxon>Eremomyces</taxon>
    </lineage>
</organism>
<feature type="compositionally biased region" description="Basic residues" evidence="1">
    <location>
        <begin position="1"/>
        <end position="10"/>
    </location>
</feature>
<dbReference type="AlphaFoldDB" id="A0A6G1FYV9"/>
<feature type="region of interest" description="Disordered" evidence="1">
    <location>
        <begin position="1"/>
        <end position="142"/>
    </location>
</feature>
<dbReference type="GeneID" id="54420336"/>
<dbReference type="RefSeq" id="XP_033532604.1">
    <property type="nucleotide sequence ID" value="XM_033679766.1"/>
</dbReference>
<gene>
    <name evidence="2 4" type="ORF">P152DRAFT_459844</name>
</gene>
<reference evidence="4" key="2">
    <citation type="submission" date="2020-04" db="EMBL/GenBank/DDBJ databases">
        <authorList>
            <consortium name="NCBI Genome Project"/>
        </authorList>
    </citation>
    <scope>NUCLEOTIDE SEQUENCE</scope>
    <source>
        <strain evidence="4">CBS 781.70</strain>
    </source>
</reference>
<reference evidence="2 4" key="1">
    <citation type="submission" date="2020-01" db="EMBL/GenBank/DDBJ databases">
        <authorList>
            <consortium name="DOE Joint Genome Institute"/>
            <person name="Haridas S."/>
            <person name="Albert R."/>
            <person name="Binder M."/>
            <person name="Bloem J."/>
            <person name="Labutti K."/>
            <person name="Salamov A."/>
            <person name="Andreopoulos B."/>
            <person name="Baker S.E."/>
            <person name="Barry K."/>
            <person name="Bills G."/>
            <person name="Bluhm B.H."/>
            <person name="Cannon C."/>
            <person name="Castanera R."/>
            <person name="Culley D.E."/>
            <person name="Daum C."/>
            <person name="Ezra D."/>
            <person name="Gonzalez J.B."/>
            <person name="Henrissat B."/>
            <person name="Kuo A."/>
            <person name="Liang C."/>
            <person name="Lipzen A."/>
            <person name="Lutzoni F."/>
            <person name="Magnuson J."/>
            <person name="Mondo S."/>
            <person name="Nolan M."/>
            <person name="Ohm R."/>
            <person name="Pangilinan J."/>
            <person name="Park H.-J."/>
            <person name="Ramirez L."/>
            <person name="Alfaro M."/>
            <person name="Sun H."/>
            <person name="Tritt A."/>
            <person name="Yoshinaga Y."/>
            <person name="Zwiers L.-H."/>
            <person name="Turgeon B.G."/>
            <person name="Goodwin S.B."/>
            <person name="Spatafora J.W."/>
            <person name="Crous P.W."/>
            <person name="Grigoriev I.V."/>
        </authorList>
    </citation>
    <scope>NUCLEOTIDE SEQUENCE</scope>
    <source>
        <strain evidence="2 4">CBS 781.70</strain>
    </source>
</reference>
<evidence type="ECO:0000313" key="4">
    <source>
        <dbReference type="RefSeq" id="XP_033532604.1"/>
    </source>
</evidence>
<dbReference type="InterPro" id="IPR032675">
    <property type="entry name" value="LRR_dom_sf"/>
</dbReference>
<evidence type="ECO:0000313" key="3">
    <source>
        <dbReference type="Proteomes" id="UP000504638"/>
    </source>
</evidence>
<dbReference type="SUPFAM" id="SSF52047">
    <property type="entry name" value="RNI-like"/>
    <property type="match status" value="1"/>
</dbReference>